<dbReference type="EMBL" id="LCYG01000044">
    <property type="protein sequence ID" value="KLK91842.1"/>
    <property type="molecule type" value="Genomic_DNA"/>
</dbReference>
<reference evidence="1 2" key="1">
    <citation type="submission" date="2015-05" db="EMBL/GenBank/DDBJ databases">
        <title>Draft genome sequence of Microvirga vignae strain BR3299, a novel nitrogen fixing bacteria isolated from Brazil semi-aired region.</title>
        <authorList>
            <person name="Zilli J.E."/>
            <person name="Passos S.R."/>
            <person name="Leite J."/>
            <person name="Baldani J.I."/>
            <person name="Xavier G.R."/>
            <person name="Rumjaneck N.G."/>
            <person name="Simoes-Araujo J.L."/>
        </authorList>
    </citation>
    <scope>NUCLEOTIDE SEQUENCE [LARGE SCALE GENOMIC DNA]</scope>
    <source>
        <strain evidence="1 2">BR3299</strain>
    </source>
</reference>
<evidence type="ECO:0000313" key="2">
    <source>
        <dbReference type="Proteomes" id="UP000035489"/>
    </source>
</evidence>
<accession>A0A0H1RGX9</accession>
<dbReference type="PATRIC" id="fig|1225564.3.peg.4685"/>
<protein>
    <submittedName>
        <fullName evidence="1">Uncharacterized protein</fullName>
    </submittedName>
</protein>
<proteinExistence type="predicted"/>
<name>A0A0H1RGX9_9HYPH</name>
<organism evidence="1 2">
    <name type="scientific">Microvirga vignae</name>
    <dbReference type="NCBI Taxonomy" id="1225564"/>
    <lineage>
        <taxon>Bacteria</taxon>
        <taxon>Pseudomonadati</taxon>
        <taxon>Pseudomonadota</taxon>
        <taxon>Alphaproteobacteria</taxon>
        <taxon>Hyphomicrobiales</taxon>
        <taxon>Methylobacteriaceae</taxon>
        <taxon>Microvirga</taxon>
    </lineage>
</organism>
<dbReference type="Proteomes" id="UP000035489">
    <property type="component" value="Unassembled WGS sequence"/>
</dbReference>
<gene>
    <name evidence="1" type="ORF">AA309_17780</name>
</gene>
<evidence type="ECO:0000313" key="1">
    <source>
        <dbReference type="EMBL" id="KLK91842.1"/>
    </source>
</evidence>
<sequence length="74" mass="8627">MPLNEDSLVGLSRLFPDVWRCELEELRPYGLQRVTPRVSVEQDLDGSVEVFRSDHFERGTDRAMLQRGFGLFTR</sequence>
<keyword evidence="2" id="KW-1185">Reference proteome</keyword>
<comment type="caution">
    <text evidence="1">The sequence shown here is derived from an EMBL/GenBank/DDBJ whole genome shotgun (WGS) entry which is preliminary data.</text>
</comment>
<dbReference type="AlphaFoldDB" id="A0A0H1RGX9"/>